<feature type="compositionally biased region" description="Polar residues" evidence="6">
    <location>
        <begin position="94"/>
        <end position="108"/>
    </location>
</feature>
<dbReference type="EMBL" id="LPNL01000004">
    <property type="protein sequence ID" value="OEJ88236.1"/>
    <property type="molecule type" value="Genomic_DNA"/>
</dbReference>
<keyword evidence="5 7" id="KW-0472">Membrane</keyword>
<evidence type="ECO:0000256" key="6">
    <source>
        <dbReference type="SAM" id="MobiDB-lite"/>
    </source>
</evidence>
<evidence type="ECO:0000256" key="7">
    <source>
        <dbReference type="SAM" id="Phobius"/>
    </source>
</evidence>
<evidence type="ECO:0000256" key="3">
    <source>
        <dbReference type="ARBA" id="ARBA00022692"/>
    </source>
</evidence>
<dbReference type="Pfam" id="PF01679">
    <property type="entry name" value="Pmp3"/>
    <property type="match status" value="1"/>
</dbReference>
<feature type="transmembrane region" description="Helical" evidence="7">
    <location>
        <begin position="41"/>
        <end position="64"/>
    </location>
</feature>
<proteinExistence type="inferred from homology"/>
<reference evidence="9" key="1">
    <citation type="journal article" date="2016" name="Genome Announc.">
        <title>Genome sequences of three species of Hanseniaspora isolated from spontaneous wine fermentations.</title>
        <authorList>
            <person name="Sternes P.R."/>
            <person name="Lee D."/>
            <person name="Kutyna D.R."/>
            <person name="Borneman A.R."/>
        </authorList>
    </citation>
    <scope>NUCLEOTIDE SEQUENCE [LARGE SCALE GENOMIC DNA]</scope>
    <source>
        <strain evidence="9">AWRI3578</strain>
    </source>
</reference>
<evidence type="ECO:0000256" key="4">
    <source>
        <dbReference type="ARBA" id="ARBA00022989"/>
    </source>
</evidence>
<dbReference type="InterPro" id="IPR000612">
    <property type="entry name" value="PMP3"/>
</dbReference>
<evidence type="ECO:0000256" key="2">
    <source>
        <dbReference type="ARBA" id="ARBA00009530"/>
    </source>
</evidence>
<dbReference type="GO" id="GO:0016020">
    <property type="term" value="C:membrane"/>
    <property type="evidence" value="ECO:0007669"/>
    <property type="project" value="UniProtKB-SubCell"/>
</dbReference>
<feature type="transmembrane region" description="Helical" evidence="7">
    <location>
        <begin position="16"/>
        <end position="32"/>
    </location>
</feature>
<evidence type="ECO:0000313" key="8">
    <source>
        <dbReference type="EMBL" id="OEJ88236.1"/>
    </source>
</evidence>
<accession>A0A1E5RMW0</accession>
<name>A0A1E5RMW0_9ASCO</name>
<dbReference type="AlphaFoldDB" id="A0A1E5RMW0"/>
<evidence type="ECO:0000256" key="1">
    <source>
        <dbReference type="ARBA" id="ARBA00004370"/>
    </source>
</evidence>
<keyword evidence="3 7" id="KW-0812">Transmembrane</keyword>
<protein>
    <submittedName>
        <fullName evidence="8">Protein SNA3</fullName>
    </submittedName>
</protein>
<sequence length="118" mass="13488">MAYSDDTYISLTKNDTLLIVLSCFIPPLSIYLRQGLWSKDFIINLLLTFLFGIPGFIHAVYVIYTSSSLRQHSHHEIQSSRLEEGRSADEPPNYDSNNQNTPLLNNDVQGVMDNKMQH</sequence>
<feature type="region of interest" description="Disordered" evidence="6">
    <location>
        <begin position="69"/>
        <end position="109"/>
    </location>
</feature>
<organism evidence="8 9">
    <name type="scientific">Hanseniaspora opuntiae</name>
    <dbReference type="NCBI Taxonomy" id="211096"/>
    <lineage>
        <taxon>Eukaryota</taxon>
        <taxon>Fungi</taxon>
        <taxon>Dikarya</taxon>
        <taxon>Ascomycota</taxon>
        <taxon>Saccharomycotina</taxon>
        <taxon>Saccharomycetes</taxon>
        <taxon>Saccharomycodales</taxon>
        <taxon>Saccharomycodaceae</taxon>
        <taxon>Hanseniaspora</taxon>
    </lineage>
</organism>
<keyword evidence="9" id="KW-1185">Reference proteome</keyword>
<gene>
    <name evidence="8" type="ORF">AWRI3578_g1448</name>
</gene>
<dbReference type="PANTHER" id="PTHR21659">
    <property type="entry name" value="HYDROPHOBIC PROTEIN RCI2 LOW TEMPERATURE AND SALT RESPONSIVE PROTEIN LTI6 -RELATED"/>
    <property type="match status" value="1"/>
</dbReference>
<dbReference type="Proteomes" id="UP000095605">
    <property type="component" value="Unassembled WGS sequence"/>
</dbReference>
<dbReference type="PANTHER" id="PTHR21659:SF42">
    <property type="entry name" value="UPF0057 MEMBRANE PROTEIN ZK632.10-RELATED"/>
    <property type="match status" value="1"/>
</dbReference>
<comment type="subcellular location">
    <subcellularLocation>
        <location evidence="1">Membrane</location>
    </subcellularLocation>
</comment>
<feature type="compositionally biased region" description="Basic and acidic residues" evidence="6">
    <location>
        <begin position="74"/>
        <end position="89"/>
    </location>
</feature>
<evidence type="ECO:0000256" key="5">
    <source>
        <dbReference type="ARBA" id="ARBA00023136"/>
    </source>
</evidence>
<keyword evidence="4 7" id="KW-1133">Transmembrane helix</keyword>
<comment type="caution">
    <text evidence="8">The sequence shown here is derived from an EMBL/GenBank/DDBJ whole genome shotgun (WGS) entry which is preliminary data.</text>
</comment>
<dbReference type="OrthoDB" id="3970536at2759"/>
<comment type="similarity">
    <text evidence="2">Belongs to the UPF0057 (PMP3) family.</text>
</comment>
<evidence type="ECO:0000313" key="9">
    <source>
        <dbReference type="Proteomes" id="UP000095605"/>
    </source>
</evidence>